<evidence type="ECO:0000313" key="2">
    <source>
        <dbReference type="EMBL" id="EAU54180.1"/>
    </source>
</evidence>
<dbReference type="AlphaFoldDB" id="Q0EY46"/>
<dbReference type="SUPFAM" id="SSF54001">
    <property type="entry name" value="Cysteine proteinases"/>
    <property type="match status" value="1"/>
</dbReference>
<dbReference type="InParanoid" id="Q0EY46"/>
<evidence type="ECO:0000259" key="1">
    <source>
        <dbReference type="SMART" id="SM00460"/>
    </source>
</evidence>
<dbReference type="InterPro" id="IPR002931">
    <property type="entry name" value="Transglutaminase-like"/>
</dbReference>
<accession>Q0EY46</accession>
<dbReference type="STRING" id="314344.AL013_05815"/>
<dbReference type="Pfam" id="PF08379">
    <property type="entry name" value="Bact_transglu_N"/>
    <property type="match status" value="1"/>
</dbReference>
<proteinExistence type="predicted"/>
<dbReference type="Proteomes" id="UP000005297">
    <property type="component" value="Unassembled WGS sequence"/>
</dbReference>
<sequence>MTILGEGDHISLTVQHKTTLSYSAPVTCSHNELRMSPVDTGLQRVLNHNICVMPDTQIRMHRDHFGNNVAHFNLLEPHQRMEIIATSTVETTNAISCGPESAPDPRPYQQRWQEFLQWSPGVPELAEYSSINIPRMISMDMDDIEFGHGLYEMARYFFNTFRYDPDITHVHSSPKELFDHGGGVCQDMAHAMIGVLRQAGIPSRYVSGYIFDPAYGEVTGAHLRGAAATHAWVQAWHEGYGWMGVDPTNKKLVDWQYVRTAIGRDYFDVPPNRGIFCGPADQNVEVAVHIDLVP</sequence>
<dbReference type="InterPro" id="IPR013589">
    <property type="entry name" value="Bac_transglu_N"/>
</dbReference>
<organism evidence="2 3">
    <name type="scientific">Mariprofundus ferrooxydans PV-1</name>
    <dbReference type="NCBI Taxonomy" id="314345"/>
    <lineage>
        <taxon>Bacteria</taxon>
        <taxon>Pseudomonadati</taxon>
        <taxon>Pseudomonadota</taxon>
        <taxon>Candidatius Mariprofundia</taxon>
        <taxon>Mariprofundales</taxon>
        <taxon>Mariprofundaceae</taxon>
        <taxon>Mariprofundus</taxon>
    </lineage>
</organism>
<gene>
    <name evidence="2" type="ORF">SPV1_05447</name>
</gene>
<feature type="domain" description="Transglutaminase-like" evidence="1">
    <location>
        <begin position="177"/>
        <end position="249"/>
    </location>
</feature>
<dbReference type="OrthoDB" id="5438043at2"/>
<dbReference type="eggNOG" id="COG1305">
    <property type="taxonomic scope" value="Bacteria"/>
</dbReference>
<name>Q0EY46_9PROT</name>
<dbReference type="Gene3D" id="3.10.620.30">
    <property type="match status" value="1"/>
</dbReference>
<dbReference type="Pfam" id="PF01841">
    <property type="entry name" value="Transglut_core"/>
    <property type="match status" value="1"/>
</dbReference>
<reference evidence="2 3" key="1">
    <citation type="submission" date="2006-09" db="EMBL/GenBank/DDBJ databases">
        <authorList>
            <person name="Emerson D."/>
            <person name="Ferriera S."/>
            <person name="Johnson J."/>
            <person name="Kravitz S."/>
            <person name="Halpern A."/>
            <person name="Remington K."/>
            <person name="Beeson K."/>
            <person name="Tran B."/>
            <person name="Rogers Y.-H."/>
            <person name="Friedman R."/>
            <person name="Venter J.C."/>
        </authorList>
    </citation>
    <scope>NUCLEOTIDE SEQUENCE [LARGE SCALE GENOMIC DNA]</scope>
    <source>
        <strain evidence="2 3">PV-1</strain>
    </source>
</reference>
<dbReference type="InterPro" id="IPR038765">
    <property type="entry name" value="Papain-like_cys_pep_sf"/>
</dbReference>
<dbReference type="HOGENOM" id="CLU_008973_1_0_0"/>
<dbReference type="PANTHER" id="PTHR33490:SF6">
    <property type="entry name" value="SLL1049 PROTEIN"/>
    <property type="match status" value="1"/>
</dbReference>
<dbReference type="SMART" id="SM00460">
    <property type="entry name" value="TGc"/>
    <property type="match status" value="1"/>
</dbReference>
<dbReference type="EMBL" id="AATS01000011">
    <property type="protein sequence ID" value="EAU54180.1"/>
    <property type="molecule type" value="Genomic_DNA"/>
</dbReference>
<protein>
    <recommendedName>
        <fullName evidence="1">Transglutaminase-like domain-containing protein</fullName>
    </recommendedName>
</protein>
<dbReference type="RefSeq" id="WP_009851383.1">
    <property type="nucleotide sequence ID" value="NZ_DS022295.1"/>
</dbReference>
<keyword evidence="3" id="KW-1185">Reference proteome</keyword>
<dbReference type="PANTHER" id="PTHR33490">
    <property type="entry name" value="BLR5614 PROTEIN-RELATED"/>
    <property type="match status" value="1"/>
</dbReference>
<evidence type="ECO:0000313" key="3">
    <source>
        <dbReference type="Proteomes" id="UP000005297"/>
    </source>
</evidence>
<comment type="caution">
    <text evidence="2">The sequence shown here is derived from an EMBL/GenBank/DDBJ whole genome shotgun (WGS) entry which is preliminary data.</text>
</comment>